<sequence length="243" mass="27727">MNNNVKGKLSIFLMSALCFMMVTTKHHRALGDYVLESIGLKSWSGNYSGDHLTVIYFGVLFFISIFFVEKYAIGKLKLRRWDVFLVFVGCMIIFSAISKTTVRLIKENSAGLLSIGYKYENSSMNYRAEENELVEFTAKFTLTNYSKKKKTFYLSIDSPFDRHDGLGEISFYTFDGKPAVFELQGKETKTFILTLDDYKVLRSTGFYHSGHRGPVREVVLANEKGEKIRIDGRKGFVINLGSK</sequence>
<accession>A0A9J6P1M2</accession>
<feature type="transmembrane region" description="Helical" evidence="1">
    <location>
        <begin position="52"/>
        <end position="69"/>
    </location>
</feature>
<dbReference type="Proteomes" id="UP001056429">
    <property type="component" value="Unassembled WGS sequence"/>
</dbReference>
<gene>
    <name evidence="2" type="ORF">KDK92_06580</name>
</gene>
<feature type="transmembrane region" description="Helical" evidence="1">
    <location>
        <begin position="81"/>
        <end position="98"/>
    </location>
</feature>
<keyword evidence="3" id="KW-1185">Reference proteome</keyword>
<protein>
    <submittedName>
        <fullName evidence="2">Uncharacterized protein</fullName>
    </submittedName>
</protein>
<evidence type="ECO:0000313" key="3">
    <source>
        <dbReference type="Proteomes" id="UP001056429"/>
    </source>
</evidence>
<proteinExistence type="predicted"/>
<dbReference type="RefSeq" id="WP_250858396.1">
    <property type="nucleotide sequence ID" value="NZ_JAGSOJ010000001.1"/>
</dbReference>
<name>A0A9J6P1M2_9CLOT</name>
<organism evidence="2 3">
    <name type="scientific">Oceanirhabdus seepicola</name>
    <dbReference type="NCBI Taxonomy" id="2828781"/>
    <lineage>
        <taxon>Bacteria</taxon>
        <taxon>Bacillati</taxon>
        <taxon>Bacillota</taxon>
        <taxon>Clostridia</taxon>
        <taxon>Eubacteriales</taxon>
        <taxon>Clostridiaceae</taxon>
        <taxon>Oceanirhabdus</taxon>
    </lineage>
</organism>
<comment type="caution">
    <text evidence="2">The sequence shown here is derived from an EMBL/GenBank/DDBJ whole genome shotgun (WGS) entry which is preliminary data.</text>
</comment>
<keyword evidence="1" id="KW-1133">Transmembrane helix</keyword>
<keyword evidence="1" id="KW-0812">Transmembrane</keyword>
<evidence type="ECO:0000256" key="1">
    <source>
        <dbReference type="SAM" id="Phobius"/>
    </source>
</evidence>
<dbReference type="AlphaFoldDB" id="A0A9J6P1M2"/>
<keyword evidence="1" id="KW-0472">Membrane</keyword>
<reference evidence="2" key="1">
    <citation type="journal article" date="2021" name="mSystems">
        <title>Bacteria and Archaea Synergistically Convert Glycine Betaine to Biogenic Methane in the Formosa Cold Seep of the South China Sea.</title>
        <authorList>
            <person name="Li L."/>
            <person name="Zhang W."/>
            <person name="Zhang S."/>
            <person name="Song L."/>
            <person name="Sun Q."/>
            <person name="Zhang H."/>
            <person name="Xiang H."/>
            <person name="Dong X."/>
        </authorList>
    </citation>
    <scope>NUCLEOTIDE SEQUENCE</scope>
    <source>
        <strain evidence="2">ZWT</strain>
    </source>
</reference>
<evidence type="ECO:0000313" key="2">
    <source>
        <dbReference type="EMBL" id="MCM1989400.1"/>
    </source>
</evidence>
<dbReference type="EMBL" id="JAGSOJ010000001">
    <property type="protein sequence ID" value="MCM1989400.1"/>
    <property type="molecule type" value="Genomic_DNA"/>
</dbReference>
<reference evidence="2" key="2">
    <citation type="submission" date="2021-04" db="EMBL/GenBank/DDBJ databases">
        <authorList>
            <person name="Dong X."/>
        </authorList>
    </citation>
    <scope>NUCLEOTIDE SEQUENCE</scope>
    <source>
        <strain evidence="2">ZWT</strain>
    </source>
</reference>